<keyword evidence="4" id="KW-1185">Reference proteome</keyword>
<dbReference type="InterPro" id="IPR050266">
    <property type="entry name" value="AB_hydrolase_sf"/>
</dbReference>
<keyword evidence="1" id="KW-0378">Hydrolase</keyword>
<dbReference type="Pfam" id="PF00561">
    <property type="entry name" value="Abhydrolase_1"/>
    <property type="match status" value="1"/>
</dbReference>
<evidence type="ECO:0000256" key="1">
    <source>
        <dbReference type="ARBA" id="ARBA00022801"/>
    </source>
</evidence>
<evidence type="ECO:0000313" key="4">
    <source>
        <dbReference type="Proteomes" id="UP001519308"/>
    </source>
</evidence>
<sequence>MDTRYIISSDGAKIAYSVAGKGPALLLAHGGAGRYNRKLWNDTNWVKNLSEKFFLIMPDIRGYGDSDKSEDPSFYSIENIMEDFNNILKDCNIESYYYFGWSYGATIGFQVLKNNNKIKKAVCAGSCLGDYFFKFVAPKMIDKFEKFNYHKRINSLDELDLTFEDKLWIKETNLEILIAQYKAWEEWPCIMPVDIHTKLAIYSGTNDNCELLEQLNFQKEELNKHNINLEIFNNLDHYELISNVDVVLPWVLKQFNE</sequence>
<organism evidence="3 4">
    <name type="scientific">Clostridium punense</name>
    <dbReference type="NCBI Taxonomy" id="1054297"/>
    <lineage>
        <taxon>Bacteria</taxon>
        <taxon>Bacillati</taxon>
        <taxon>Bacillota</taxon>
        <taxon>Clostridia</taxon>
        <taxon>Eubacteriales</taxon>
        <taxon>Clostridiaceae</taxon>
        <taxon>Clostridium</taxon>
    </lineage>
</organism>
<evidence type="ECO:0000313" key="3">
    <source>
        <dbReference type="EMBL" id="MBP2024208.1"/>
    </source>
</evidence>
<protein>
    <submittedName>
        <fullName evidence="3">Pimeloyl-ACP methyl ester carboxylesterase</fullName>
    </submittedName>
</protein>
<accession>A0ABS4K8U9</accession>
<dbReference type="PANTHER" id="PTHR43798">
    <property type="entry name" value="MONOACYLGLYCEROL LIPASE"/>
    <property type="match status" value="1"/>
</dbReference>
<dbReference type="Proteomes" id="UP001519308">
    <property type="component" value="Unassembled WGS sequence"/>
</dbReference>
<proteinExistence type="predicted"/>
<evidence type="ECO:0000259" key="2">
    <source>
        <dbReference type="Pfam" id="PF00561"/>
    </source>
</evidence>
<dbReference type="RefSeq" id="WP_021282600.1">
    <property type="nucleotide sequence ID" value="NZ_JAGGLL010000054.1"/>
</dbReference>
<dbReference type="PANTHER" id="PTHR43798:SF31">
    <property type="entry name" value="AB HYDROLASE SUPERFAMILY PROTEIN YCLE"/>
    <property type="match status" value="1"/>
</dbReference>
<dbReference type="EMBL" id="JAGGLL010000054">
    <property type="protein sequence ID" value="MBP2024208.1"/>
    <property type="molecule type" value="Genomic_DNA"/>
</dbReference>
<dbReference type="Gene3D" id="3.40.50.1820">
    <property type="entry name" value="alpha/beta hydrolase"/>
    <property type="match status" value="1"/>
</dbReference>
<reference evidence="3 4" key="1">
    <citation type="submission" date="2021-03" db="EMBL/GenBank/DDBJ databases">
        <title>Genomic Encyclopedia of Type Strains, Phase IV (KMG-IV): sequencing the most valuable type-strain genomes for metagenomic binning, comparative biology and taxonomic classification.</title>
        <authorList>
            <person name="Goeker M."/>
        </authorList>
    </citation>
    <scope>NUCLEOTIDE SEQUENCE [LARGE SCALE GENOMIC DNA]</scope>
    <source>
        <strain evidence="3 4">DSM 28650</strain>
    </source>
</reference>
<comment type="caution">
    <text evidence="3">The sequence shown here is derived from an EMBL/GenBank/DDBJ whole genome shotgun (WGS) entry which is preliminary data.</text>
</comment>
<feature type="domain" description="AB hydrolase-1" evidence="2">
    <location>
        <begin position="23"/>
        <end position="126"/>
    </location>
</feature>
<name>A0ABS4K8U9_9CLOT</name>
<gene>
    <name evidence="3" type="ORF">J2Z44_004063</name>
</gene>
<dbReference type="InterPro" id="IPR000073">
    <property type="entry name" value="AB_hydrolase_1"/>
</dbReference>
<dbReference type="SUPFAM" id="SSF53474">
    <property type="entry name" value="alpha/beta-Hydrolases"/>
    <property type="match status" value="1"/>
</dbReference>
<dbReference type="InterPro" id="IPR029058">
    <property type="entry name" value="AB_hydrolase_fold"/>
</dbReference>